<reference evidence="13 14" key="1">
    <citation type="submission" date="2017-03" db="EMBL/GenBank/DDBJ databases">
        <title>Genome sequence of Clostridium hungatei DSM 14427.</title>
        <authorList>
            <person name="Poehlein A."/>
            <person name="Daniel R."/>
        </authorList>
    </citation>
    <scope>NUCLEOTIDE SEQUENCE [LARGE SCALE GENOMIC DNA]</scope>
    <source>
        <strain evidence="13 14">DSM 14427</strain>
    </source>
</reference>
<evidence type="ECO:0000256" key="1">
    <source>
        <dbReference type="ARBA" id="ARBA00022490"/>
    </source>
</evidence>
<dbReference type="PIRSF" id="PIRSF000112">
    <property type="entry name" value="Glycerol_dehydrogenase"/>
    <property type="match status" value="1"/>
</dbReference>
<keyword evidence="6 12" id="KW-0520">NAD</keyword>
<feature type="binding site" evidence="12">
    <location>
        <position position="129"/>
    </location>
    <ligand>
        <name>NAD(+)</name>
        <dbReference type="ChEBI" id="CHEBI:57540"/>
    </ligand>
</feature>
<feature type="binding site" evidence="12">
    <location>
        <begin position="98"/>
        <end position="102"/>
    </location>
    <ligand>
        <name>NAD(+)</name>
        <dbReference type="ChEBI" id="CHEBI:57540"/>
    </ligand>
</feature>
<evidence type="ECO:0000256" key="11">
    <source>
        <dbReference type="PIRSR" id="PIRSR000112-2"/>
    </source>
</evidence>
<dbReference type="EMBL" id="MZGX01000012">
    <property type="protein sequence ID" value="OPX44007.1"/>
    <property type="molecule type" value="Genomic_DNA"/>
</dbReference>
<dbReference type="InterPro" id="IPR032837">
    <property type="entry name" value="G1PDH"/>
</dbReference>
<keyword evidence="3 10" id="KW-0479">Metal-binding</keyword>
<evidence type="ECO:0000256" key="9">
    <source>
        <dbReference type="ARBA" id="ARBA00023264"/>
    </source>
</evidence>
<dbReference type="PANTHER" id="PTHR43616">
    <property type="entry name" value="GLYCEROL DEHYDROGENASE"/>
    <property type="match status" value="1"/>
</dbReference>
<evidence type="ECO:0000256" key="3">
    <source>
        <dbReference type="ARBA" id="ARBA00022723"/>
    </source>
</evidence>
<evidence type="ECO:0000256" key="6">
    <source>
        <dbReference type="ARBA" id="ARBA00023027"/>
    </source>
</evidence>
<name>A0A1V4SL81_RUMHU</name>
<comment type="cofactor">
    <cofactor evidence="10">
        <name>Zn(2+)</name>
        <dbReference type="ChEBI" id="CHEBI:29105"/>
    </cofactor>
    <text evidence="10">Binds 1 zinc ion per subunit.</text>
</comment>
<sequence>MGTAIHRIEIPTIMEVNSGIMENVGSLLERAGIFKVVLFFGEGIRELFGEKIIASIKGKASLTLLETFDFDDIAVENLIPRGFSIPSKAEAVVGVGGGKVLDAAKYIAFLNNLPFVSIPTSTSNDGFSSSGCSLLIGGKRTSVHAAMPFGIIVDLEVIKNAPAKFIYSGLGDIVSKITAVYDWYFEERNNAAKVDDFAAMLAKKSVNSIVRMPYTDITEQFFQKEMVDSLTMSGIAMEIAGNSSPASGSEHLISHALDRVLEKPQLHGIQVGIATYLMSLVQQHRSERIQKFLGDTGFFDYVSTLDLKAEAFEKAVDLAPSIKPNRFTSIHVEENRSKAKELLKSNAILKKILRND</sequence>
<dbReference type="Pfam" id="PF13685">
    <property type="entry name" value="Fe-ADH_2"/>
    <property type="match status" value="1"/>
</dbReference>
<feature type="binding site" evidence="12">
    <location>
        <begin position="120"/>
        <end position="123"/>
    </location>
    <ligand>
        <name>NAD(+)</name>
        <dbReference type="ChEBI" id="CHEBI:57540"/>
    </ligand>
</feature>
<dbReference type="GO" id="GO:0008654">
    <property type="term" value="P:phospholipid biosynthetic process"/>
    <property type="evidence" value="ECO:0007669"/>
    <property type="project" value="UniProtKB-KW"/>
</dbReference>
<evidence type="ECO:0000256" key="12">
    <source>
        <dbReference type="PIRSR" id="PIRSR000112-3"/>
    </source>
</evidence>
<evidence type="ECO:0000256" key="8">
    <source>
        <dbReference type="ARBA" id="ARBA00023209"/>
    </source>
</evidence>
<evidence type="ECO:0000256" key="2">
    <source>
        <dbReference type="ARBA" id="ARBA00022516"/>
    </source>
</evidence>
<gene>
    <name evidence="13" type="primary">egsA</name>
    <name evidence="13" type="ORF">CLHUN_20320</name>
</gene>
<dbReference type="Proteomes" id="UP000191554">
    <property type="component" value="Unassembled WGS sequence"/>
</dbReference>
<comment type="caution">
    <text evidence="13">The sequence shown here is derived from an EMBL/GenBank/DDBJ whole genome shotgun (WGS) entry which is preliminary data.</text>
</comment>
<accession>A0A1V4SL81</accession>
<feature type="binding site" evidence="10">
    <location>
        <position position="267"/>
    </location>
    <ligand>
        <name>glycerol</name>
        <dbReference type="ChEBI" id="CHEBI:17754"/>
    </ligand>
</feature>
<dbReference type="OrthoDB" id="9763580at2"/>
<feature type="binding site" evidence="10">
    <location>
        <position position="251"/>
    </location>
    <ligand>
        <name>glycerol</name>
        <dbReference type="ChEBI" id="CHEBI:17754"/>
    </ligand>
</feature>
<keyword evidence="4" id="KW-0521">NADP</keyword>
<dbReference type="GO" id="GO:0050492">
    <property type="term" value="F:glycerol-1-phosphate dehydrogenase [NAD(P)+] activity"/>
    <property type="evidence" value="ECO:0007669"/>
    <property type="project" value="UniProtKB-EC"/>
</dbReference>
<organism evidence="13 14">
    <name type="scientific">Ruminiclostridium hungatei</name>
    <name type="common">Clostridium hungatei</name>
    <dbReference type="NCBI Taxonomy" id="48256"/>
    <lineage>
        <taxon>Bacteria</taxon>
        <taxon>Bacillati</taxon>
        <taxon>Bacillota</taxon>
        <taxon>Clostridia</taxon>
        <taxon>Eubacteriales</taxon>
        <taxon>Oscillospiraceae</taxon>
        <taxon>Ruminiclostridium</taxon>
    </lineage>
</organism>
<keyword evidence="7" id="KW-0443">Lipid metabolism</keyword>
<dbReference type="RefSeq" id="WP_080064471.1">
    <property type="nucleotide sequence ID" value="NZ_MZGX01000012.1"/>
</dbReference>
<protein>
    <submittedName>
        <fullName evidence="13">Glycerol-1-phosphate dehydrogenase</fullName>
        <ecNumber evidence="13">1.1.1.261</ecNumber>
    </submittedName>
</protein>
<keyword evidence="5 13" id="KW-0560">Oxidoreductase</keyword>
<keyword evidence="1" id="KW-0963">Cytoplasm</keyword>
<dbReference type="CDD" id="cd08174">
    <property type="entry name" value="G1PDH-like"/>
    <property type="match status" value="1"/>
</dbReference>
<dbReference type="AlphaFoldDB" id="A0A1V4SL81"/>
<dbReference type="SUPFAM" id="SSF56796">
    <property type="entry name" value="Dehydroquinate synthase-like"/>
    <property type="match status" value="1"/>
</dbReference>
<dbReference type="STRING" id="48256.CLHUN_20320"/>
<dbReference type="Gene3D" id="1.20.1090.10">
    <property type="entry name" value="Dehydroquinate synthase-like - alpha domain"/>
    <property type="match status" value="1"/>
</dbReference>
<evidence type="ECO:0000256" key="5">
    <source>
        <dbReference type="ARBA" id="ARBA00023002"/>
    </source>
</evidence>
<dbReference type="GO" id="GO:0046872">
    <property type="term" value="F:metal ion binding"/>
    <property type="evidence" value="ECO:0007669"/>
    <property type="project" value="UniProtKB-KW"/>
</dbReference>
<feature type="binding site" evidence="10">
    <location>
        <position position="172"/>
    </location>
    <ligand>
        <name>glycerol</name>
        <dbReference type="ChEBI" id="CHEBI:17754"/>
    </ligand>
</feature>
<dbReference type="InterPro" id="IPR016205">
    <property type="entry name" value="Glycerol_DH"/>
</dbReference>
<dbReference type="Gene3D" id="3.40.50.1970">
    <property type="match status" value="1"/>
</dbReference>
<evidence type="ECO:0000256" key="4">
    <source>
        <dbReference type="ARBA" id="ARBA00022857"/>
    </source>
</evidence>
<evidence type="ECO:0000256" key="10">
    <source>
        <dbReference type="PIRSR" id="PIRSR000112-1"/>
    </source>
</evidence>
<proteinExistence type="predicted"/>
<dbReference type="EC" id="1.1.1.261" evidence="13"/>
<dbReference type="PANTHER" id="PTHR43616:SF5">
    <property type="entry name" value="GLYCEROL DEHYDROGENASE 1"/>
    <property type="match status" value="1"/>
</dbReference>
<evidence type="ECO:0000313" key="13">
    <source>
        <dbReference type="EMBL" id="OPX44007.1"/>
    </source>
</evidence>
<keyword evidence="10" id="KW-0862">Zinc</keyword>
<keyword evidence="14" id="KW-1185">Reference proteome</keyword>
<evidence type="ECO:0000313" key="14">
    <source>
        <dbReference type="Proteomes" id="UP000191554"/>
    </source>
</evidence>
<keyword evidence="8" id="KW-0594">Phospholipid biosynthesis</keyword>
<feature type="binding site" evidence="11">
    <location>
        <position position="125"/>
    </location>
    <ligand>
        <name>glycerol</name>
        <dbReference type="ChEBI" id="CHEBI:17754"/>
    </ligand>
</feature>
<keyword evidence="2" id="KW-0444">Lipid biosynthesis</keyword>
<keyword evidence="9" id="KW-1208">Phospholipid metabolism</keyword>
<evidence type="ECO:0000256" key="7">
    <source>
        <dbReference type="ARBA" id="ARBA00023098"/>
    </source>
</evidence>